<name>A0A7X0B0S0_9PROT</name>
<dbReference type="InterPro" id="IPR029044">
    <property type="entry name" value="Nucleotide-diphossugar_trans"/>
</dbReference>
<organism evidence="2 3">
    <name type="scientific">Nitrospirillum iridis</name>
    <dbReference type="NCBI Taxonomy" id="765888"/>
    <lineage>
        <taxon>Bacteria</taxon>
        <taxon>Pseudomonadati</taxon>
        <taxon>Pseudomonadota</taxon>
        <taxon>Alphaproteobacteria</taxon>
        <taxon>Rhodospirillales</taxon>
        <taxon>Azospirillaceae</taxon>
        <taxon>Nitrospirillum</taxon>
    </lineage>
</organism>
<comment type="caution">
    <text evidence="2">The sequence shown here is derived from an EMBL/GenBank/DDBJ whole genome shotgun (WGS) entry which is preliminary data.</text>
</comment>
<evidence type="ECO:0000259" key="1">
    <source>
        <dbReference type="Pfam" id="PF00535"/>
    </source>
</evidence>
<dbReference type="RefSeq" id="WP_184804602.1">
    <property type="nucleotide sequence ID" value="NZ_JACIIZ010000013.1"/>
</dbReference>
<evidence type="ECO:0000313" key="3">
    <source>
        <dbReference type="Proteomes" id="UP000539175"/>
    </source>
</evidence>
<dbReference type="SUPFAM" id="SSF53448">
    <property type="entry name" value="Nucleotide-diphospho-sugar transferases"/>
    <property type="match status" value="1"/>
</dbReference>
<dbReference type="PANTHER" id="PTHR43685">
    <property type="entry name" value="GLYCOSYLTRANSFERASE"/>
    <property type="match status" value="1"/>
</dbReference>
<accession>A0A7X0B0S0</accession>
<dbReference type="InterPro" id="IPR001173">
    <property type="entry name" value="Glyco_trans_2-like"/>
</dbReference>
<dbReference type="Pfam" id="PF00535">
    <property type="entry name" value="Glycos_transf_2"/>
    <property type="match status" value="1"/>
</dbReference>
<feature type="domain" description="Glycosyltransferase 2-like" evidence="1">
    <location>
        <begin position="8"/>
        <end position="105"/>
    </location>
</feature>
<dbReference type="Proteomes" id="UP000539175">
    <property type="component" value="Unassembled WGS sequence"/>
</dbReference>
<dbReference type="Gene3D" id="3.90.550.10">
    <property type="entry name" value="Spore Coat Polysaccharide Biosynthesis Protein SpsA, Chain A"/>
    <property type="match status" value="1"/>
</dbReference>
<reference evidence="2 3" key="1">
    <citation type="submission" date="2020-08" db="EMBL/GenBank/DDBJ databases">
        <title>Genomic Encyclopedia of Type Strains, Phase IV (KMG-IV): sequencing the most valuable type-strain genomes for metagenomic binning, comparative biology and taxonomic classification.</title>
        <authorList>
            <person name="Goeker M."/>
        </authorList>
    </citation>
    <scope>NUCLEOTIDE SEQUENCE [LARGE SCALE GENOMIC DNA]</scope>
    <source>
        <strain evidence="2 3">DSM 22198</strain>
    </source>
</reference>
<gene>
    <name evidence="2" type="ORF">FHS74_004219</name>
</gene>
<dbReference type="CDD" id="cd00761">
    <property type="entry name" value="Glyco_tranf_GTA_type"/>
    <property type="match status" value="1"/>
</dbReference>
<protein>
    <submittedName>
        <fullName evidence="2">Glycosyltransferase involved in cell wall biosynthesis</fullName>
    </submittedName>
</protein>
<sequence length="264" mass="29067">MSRQPAVTVIIPTHKRAHLLRRALVSVKQQQAAVEVIVVSDATDGDTDRACAELLSADDIYIRRNGPPGPSASRNLGLGLARGRYVLFLDDDDAWHAGFIPGLLAQPAVQQGLPVYANASVVTERRGPEGPQILEEGMLDLAGVLTDDIFVKNQVHMSCCAFPRTLLTGLVFDEFMRAYEDWDFMLAVIGRQRPVHVPVLGSRIFEVKDATTDRRGDSRQANDYNVVLDYLYVYRRQPAPTPDTAAKRVALMSRLGVPATQGMV</sequence>
<keyword evidence="2" id="KW-0808">Transferase</keyword>
<dbReference type="GO" id="GO:0016740">
    <property type="term" value="F:transferase activity"/>
    <property type="evidence" value="ECO:0007669"/>
    <property type="project" value="UniProtKB-KW"/>
</dbReference>
<dbReference type="EMBL" id="JACIIZ010000013">
    <property type="protein sequence ID" value="MBB6253643.1"/>
    <property type="molecule type" value="Genomic_DNA"/>
</dbReference>
<keyword evidence="3" id="KW-1185">Reference proteome</keyword>
<evidence type="ECO:0000313" key="2">
    <source>
        <dbReference type="EMBL" id="MBB6253643.1"/>
    </source>
</evidence>
<dbReference type="InterPro" id="IPR050834">
    <property type="entry name" value="Glycosyltransf_2"/>
</dbReference>
<dbReference type="PANTHER" id="PTHR43685:SF2">
    <property type="entry name" value="GLYCOSYLTRANSFERASE 2-LIKE DOMAIN-CONTAINING PROTEIN"/>
    <property type="match status" value="1"/>
</dbReference>
<proteinExistence type="predicted"/>
<dbReference type="AlphaFoldDB" id="A0A7X0B0S0"/>